<dbReference type="Gene3D" id="2.160.20.10">
    <property type="entry name" value="Single-stranded right-handed beta-helix, Pectin lyase-like"/>
    <property type="match status" value="1"/>
</dbReference>
<gene>
    <name evidence="3" type="ORF">DPM33_08370</name>
</gene>
<dbReference type="InterPro" id="IPR012334">
    <property type="entry name" value="Pectin_lyas_fold"/>
</dbReference>
<evidence type="ECO:0000256" key="1">
    <source>
        <dbReference type="SAM" id="SignalP"/>
    </source>
</evidence>
<dbReference type="InterPro" id="IPR038177">
    <property type="entry name" value="IAT_beta_sf"/>
</dbReference>
<keyword evidence="4" id="KW-1185">Reference proteome</keyword>
<evidence type="ECO:0000259" key="2">
    <source>
        <dbReference type="Pfam" id="PF11924"/>
    </source>
</evidence>
<comment type="caution">
    <text evidence="3">The sequence shown here is derived from an EMBL/GenBank/DDBJ whole genome shotgun (WGS) entry which is preliminary data.</text>
</comment>
<feature type="chain" id="PRO_5016321077" description="Inverse autotransporter beta-domain domain-containing protein" evidence="1">
    <location>
        <begin position="23"/>
        <end position="3870"/>
    </location>
</feature>
<reference evidence="3 4" key="2">
    <citation type="submission" date="2018-07" db="EMBL/GenBank/DDBJ databases">
        <title>Diversity of Mesorhizobium strains in Brazil.</title>
        <authorList>
            <person name="Helene L.C.F."/>
            <person name="Dall'Agnol R."/>
            <person name="Delamuta J.R.M."/>
            <person name="Hungria M."/>
        </authorList>
    </citation>
    <scope>NUCLEOTIDE SEQUENCE [LARGE SCALE GENOMIC DNA]</scope>
    <source>
        <strain evidence="3 4">AC99b</strain>
    </source>
</reference>
<dbReference type="InterPro" id="IPR006626">
    <property type="entry name" value="PbH1"/>
</dbReference>
<evidence type="ECO:0000313" key="3">
    <source>
        <dbReference type="EMBL" id="RAZ91309.1"/>
    </source>
</evidence>
<feature type="domain" description="Inverse autotransporter beta-domain" evidence="2">
    <location>
        <begin position="38"/>
        <end position="217"/>
    </location>
</feature>
<proteinExistence type="predicted"/>
<feature type="signal peptide" evidence="1">
    <location>
        <begin position="1"/>
        <end position="22"/>
    </location>
</feature>
<dbReference type="SUPFAM" id="SSF51126">
    <property type="entry name" value="Pectin lyase-like"/>
    <property type="match status" value="2"/>
</dbReference>
<sequence length="3870" mass="373620">MLLRTSALTTVALALSGLAAHAEDAGLWQPQVRAIIGANSNSGFSALEGFLPVKQNLESVLFLDVRSKYDFDSGFGQDVGLGVRRIVNPDLMIGGYAYLNIQNDDSHQFVATTLGLEAITSKYDAHVNVYLPISKDRRSNGIDSTLSLVGNQLLEEISTIDHRTYAAWGIEGEVGVQAPIDLPENQSLRFDVGAYHFADPDGDDRATTGVKAGIEYTFGDVIGKGTSLTFTGEVRNDNRDDTQFAGSVRLTVPFNVPGTGASADDASDPVSTVSPGLRKRLNERVRGDIGVRLESQDKVTGTTTRVAINAATNAAFGNFFFADGGNSLGLGTIGDPTTLDDAVSHAGANGFVVALGGSGNITTGGVNLAAGQTVIGGGGGVQARLADGSIGTYDFGGSNGTIQGTNAANPVITLASNDTLSGITITGGGDGIFGNNAVGTKLTDVTVTGAGGNGADFAGNSTSVSASNFTATGNGLDGLHIEDNGTYNFTGTTTLNGNADDGLDVTGQGTYTFAAVNAQNNTDRGITVQGTSSGGSFTTTGGTISGNGGTAVFIDPITAHVVLDAITQNGGVSGVILDQVSGSFTVNGATTISNTTGAAIAISNSPASIRFGDITIANPGADGLSFTGVNAAVVAGNIVISGLGAGTGLAFSGSQTNFTAQSLNVTGTGAAGSIGIDLTSPSAAGAVIIITNGGTIANVDTGVRLGIAGTPADSANASFTFGGGSIAGITASLDARGLNQTLGTYAFGSTTFSGPQLFDTQNVIFVGAAATGTGDGSSLLDLASIATADANTDGTAIFVLVNDASNTPIDTAGGFTLSAGQTLASFGNRRTFSLGGVPINVTGDNVQHDQVVSDANGAATLTNTGAGDAVTLANNTSLLDFNISGGSANGVHGSGVTGVTLTGMSVSGASLAGVLFDGTNGVSATNLTSSGNSGAGLSVQGGGTYNFNGTTTLSGNGADGLSINGDGTYNFQTLNSQNNTGSGVDATSTGAGRLTTTGGTISGNSGQGFSASQIGLDVTLSSLSHTAGGTGIALSNVTGGFEITGTTTISNVPNGIVIQNSSATVGFGGKVTVTAPTGSGIILDTNSGTVTFGDVAIDQPGQNAIDIFGVNGTIGLGNIDITNLPTGKTGLDLSGSSSTFTATTLDISGAGTSTGIDLSGTAGGSVTIGSGVISAGTGVQMGTHGAGGATANTTLSFGAAGGASITGTVASLDMRGLMAGSGTYAFNGTALVGPQLFDAANIVFVGAADTGTGSGADVGDLINAAAADDLTTAANTVFVLVNNGAGNINTDADGFTLAAGQSLVSFANGATVDLGAPPANVTGANVVTGGTQADPFGNGGATLNNSAGSAIDLANGNLVQNLSVSNAGAGAAINGSGINGLTVDGVTVTGATTALDLTGASGATGVTNLTVQSAQTGIVLNNSSATNTFTNITIGGIGGTALAAANYSGTATFDNFDITGTTTGVNIAGGTTGTLSFDDQSSIAGAVGNAFIISASTPNLTYNGTINKTGTAGAVQISGMTGGSATFGGKITANVNGSANAIDLGSNAGGRINFTGGLDLTTDGSFAFSAVDGGTLNVTGTNTIKTGSGATERGIQLGGATGLTIGASGVTFDSVNVDGSGATDVSGIVISNTSGGNVTFGAVDISRASTDAIRLTNVASGTYTFNDTTTIATAGGTVPGFAVQGSGATVSVNNLVTTGIAGDDVNLTNNTGTISIGGTITNSGAGNGVVVSGGSAAITVSADISSSASAPGTAIKIDGTTGGSVAFTGNVTSTGTGNLFAIGTTTAPTGGAITFAAGKTLTATGGGGAVIGGLAGNATFNDLALLSITNATGNGLSVSNVASGAGAGFASVTVSGAGGNGIEIANNAGQVTFSGGTTVTMGSAANTAGIDFSGTNANVVFGATTVSNIGANQTGIDFSGSSTTADFSLAATITGLGDLTSRGIDLSSTTGNKVITFFQGSSIANVGIGVDLSSGQTTATSADATFTFGDGDSTDGLESSISAATNGYTVDTVGLDPTLGDYDFDDVFFTGSANLASAPGAVTLVSQSGGFINAGTTGNLSMGVSTISLAAADALTGAQNFAFVGPIDLGSSAFTLDSGQTITGFGNGNVVSIGTIQPVNVHGSLGATGGNITGDETVVTGTGDFMHLLGDNAVRHTAFDFSGASGSAFLIDQSAPGFSNAGGITIEGVTISNVAAGQTAIKVAGLTGNLSVINNDINVAGTLLDVNGGSGTIQVSRGILPNGVTPGTLIGGGINIANRTGGAVTFTDQVTITGGNGVSISGGTAAGAVNFNGGLDITTSADTGLDFSGLNVLTVADAGSTTINATGQTALSLQGAIGAGGVHFDSVTSTGATGQGVLISGAGGGNVDLDAVNVTASGGAGIEVLNSSGTYTFGNTTIDNSASAGRGVNIENAASTTTVTFDGTLGITTSTGTGFRVSSSGAPPATTVNVTGAGTRSVSTSNGTAVDITSATLNGGFTSVNASFSGTANGINLQNVAGSLDLGTGTLTNTGTGAAFDVGSATDQSGGNATISYAGNILSSGGGAAVSIQELTGGSVTLSGDLTDGSPTNGGQIVVANINNGTAASVTFSGGSKQINSGTNDAVSLTGNTNGTVNFAGGLGISTTSGAGFNATGGGTVNVAGNTNTINTTTGTALNLSGVTVGSTGLNFSTVTANGAATGIALANVASSGGGTVALGTVNLQGITSRGVDVSGTLGAALSFDDLDIGLNNSAAVAFDLNGATINAAVTADDFDVTNAAAAGTSIGVDLRGATGGQTVRLGDANAGGASSSIAGVNTGVFLNSTTNLNFTYGDGESTTDQLSTISANVGIDTSSAPTLGSYNFQDVNFAASPGLGFGIGKIYFVGAGATGDGSGRDQNNLATLATAEAAAVATDILVLVNDGGTITAAGTNADNTLNLAANEQVRGFGNGNINLAMTVPSTIHLASNSISIADQTPNGAATLTTSAGNNAITLGASGNIIDGFILDGGARGIKDNGSGASGTTISHMTIRNFTTAGVEITPSTNTTIDNVAFSGNATDVILNALNSTITNVTSTGATGIAFDLRNTTGTTTLTNLDITAASTGTGIAFGGASGPGGTINGTNVDISGGSGITVTGGNAAINFDSASSIAVGGSGTAASITSRSGGSFTYAGAVTANGAVSGIVISGATAASNVSFTGTVDIGTTTPLTATAVSINNNGQSSVIGFSNIDIATNGTTGFSATNGGTINVTTGTVSSTNAQAVNLNGVATTTGINFTSTTSTGGTNNVVVSGVTGVGTVNLGSGSLTGATGAAFLGSGGTVSVTYGGSVTKTSDGRTIDIQNRTGGTVTLNGAVSSTGSSDGIFLNANSGSTLNFTGALTINTSASNSIGFNATGGGTVSATASGSTINSGQATALNVVSTNIGASGLKFQSISSSGGTAAGIVLDTTGALGGLTVTGTGAAGSGGTISSKTGADILTGTDAGGQTASGSVGTGIFLKNTSGASFTNMQLNDFSNFAVYGNTVTNFAMSGTTINGVNGSNNAGDREEGSIRFDNLLGTSSITNSSISGGFDENIDLYNTSGTLTRLTMDNIAFGLVGSTGNDNVRGQVYNSATANYTLTNSTFAGTRADFIAFAANNNATMDAVVRSNTFHNGQAIVPGGGTAVDIRSGSGGLVSAATTTFDISHNILTDGGANAFDTVGIFVAKGQDNGTMAGTIASNQIGPSKTNSNSDGIFVRAAGTGTLTTLIQNNTITGVGNVGIHLQNNDGSATMNATIYGNSVTSPTSVSPFAALMVDNGATATDTSTTNVVIGSGTGGSGSKNTLTHAANYATDVELSNFGASTHLNLSRNGSAQSTALGVILDDNTGVSTVDTTGGSGTITFVNTLPTLPPLVTP</sequence>
<dbReference type="Proteomes" id="UP000251558">
    <property type="component" value="Unassembled WGS sequence"/>
</dbReference>
<protein>
    <recommendedName>
        <fullName evidence="2">Inverse autotransporter beta-domain domain-containing protein</fullName>
    </recommendedName>
</protein>
<keyword evidence="1" id="KW-0732">Signal</keyword>
<dbReference type="Pfam" id="PF11924">
    <property type="entry name" value="IAT_beta"/>
    <property type="match status" value="1"/>
</dbReference>
<dbReference type="InterPro" id="IPR011050">
    <property type="entry name" value="Pectin_lyase_fold/virulence"/>
</dbReference>
<dbReference type="OrthoDB" id="8320584at2"/>
<accession>A0A330HXA7</accession>
<evidence type="ECO:0000313" key="4">
    <source>
        <dbReference type="Proteomes" id="UP000251558"/>
    </source>
</evidence>
<dbReference type="InterPro" id="IPR024519">
    <property type="entry name" value="IAT_beta"/>
</dbReference>
<dbReference type="EMBL" id="QMBP01000003">
    <property type="protein sequence ID" value="RAZ91309.1"/>
    <property type="molecule type" value="Genomic_DNA"/>
</dbReference>
<dbReference type="Gene3D" id="2.40.160.160">
    <property type="entry name" value="Inverse autotransporter, beta-domain"/>
    <property type="match status" value="1"/>
</dbReference>
<name>A0A330HXA7_9HYPH</name>
<reference evidence="4" key="1">
    <citation type="submission" date="2018-06" db="EMBL/GenBank/DDBJ databases">
        <authorList>
            <person name="Helene L.C."/>
            <person name="Dall'Agnol R."/>
            <person name="Delamuta J.R."/>
            <person name="Hungria M."/>
        </authorList>
    </citation>
    <scope>NUCLEOTIDE SEQUENCE [LARGE SCALE GENOMIC DNA]</scope>
    <source>
        <strain evidence="4">AC99b</strain>
    </source>
</reference>
<dbReference type="SMART" id="SM00710">
    <property type="entry name" value="PbH1"/>
    <property type="match status" value="36"/>
</dbReference>
<organism evidence="3 4">
    <name type="scientific">Mesorhizobium hawassense</name>
    <dbReference type="NCBI Taxonomy" id="1209954"/>
    <lineage>
        <taxon>Bacteria</taxon>
        <taxon>Pseudomonadati</taxon>
        <taxon>Pseudomonadota</taxon>
        <taxon>Alphaproteobacteria</taxon>
        <taxon>Hyphomicrobiales</taxon>
        <taxon>Phyllobacteriaceae</taxon>
        <taxon>Mesorhizobium</taxon>
    </lineage>
</organism>